<accession>A0ABN8W292</accession>
<reference evidence="1 2" key="1">
    <citation type="submission" date="2022-09" db="EMBL/GenBank/DDBJ databases">
        <authorList>
            <person name="Kop L."/>
        </authorList>
    </citation>
    <scope>NUCLEOTIDE SEQUENCE [LARGE SCALE GENOMIC DNA]</scope>
    <source>
        <strain evidence="1 2">347</strain>
    </source>
</reference>
<protein>
    <submittedName>
        <fullName evidence="1">Uncharacterized protein</fullName>
    </submittedName>
</protein>
<gene>
    <name evidence="1" type="ORF">NSPWAT_2411</name>
</gene>
<proteinExistence type="predicted"/>
<dbReference type="Proteomes" id="UP001157733">
    <property type="component" value="Chromosome"/>
</dbReference>
<sequence>MVWHFPLMFQYLFFRFLDYHQFYQNLRQRT</sequence>
<organism evidence="1 2">
    <name type="scientific">Nitrospina watsonii</name>
    <dbReference type="NCBI Taxonomy" id="1323948"/>
    <lineage>
        <taxon>Bacteria</taxon>
        <taxon>Pseudomonadati</taxon>
        <taxon>Nitrospinota/Tectimicrobiota group</taxon>
        <taxon>Nitrospinota</taxon>
        <taxon>Nitrospinia</taxon>
        <taxon>Nitrospinales</taxon>
        <taxon>Nitrospinaceae</taxon>
        <taxon>Nitrospina</taxon>
    </lineage>
</organism>
<name>A0ABN8W292_9BACT</name>
<keyword evidence="2" id="KW-1185">Reference proteome</keyword>
<evidence type="ECO:0000313" key="1">
    <source>
        <dbReference type="EMBL" id="CAI2719267.1"/>
    </source>
</evidence>
<evidence type="ECO:0000313" key="2">
    <source>
        <dbReference type="Proteomes" id="UP001157733"/>
    </source>
</evidence>
<dbReference type="EMBL" id="OX336137">
    <property type="protein sequence ID" value="CAI2719267.1"/>
    <property type="molecule type" value="Genomic_DNA"/>
</dbReference>